<evidence type="ECO:0000259" key="20">
    <source>
        <dbReference type="PROSITE" id="PS50109"/>
    </source>
</evidence>
<evidence type="ECO:0000256" key="10">
    <source>
        <dbReference type="ARBA" id="ARBA00022840"/>
    </source>
</evidence>
<dbReference type="PANTHER" id="PTHR45339:SF1">
    <property type="entry name" value="HYBRID SIGNAL TRANSDUCTION HISTIDINE KINASE J"/>
    <property type="match status" value="1"/>
</dbReference>
<evidence type="ECO:0000256" key="16">
    <source>
        <dbReference type="PROSITE-ProRule" id="PRU00110"/>
    </source>
</evidence>
<evidence type="ECO:0000259" key="21">
    <source>
        <dbReference type="PROSITE" id="PS50110"/>
    </source>
</evidence>
<keyword evidence="4" id="KW-1003">Cell membrane</keyword>
<protein>
    <recommendedName>
        <fullName evidence="15">Sensory/regulatory protein RpfC</fullName>
        <ecNumber evidence="3">2.7.13.3</ecNumber>
    </recommendedName>
</protein>
<comment type="caution">
    <text evidence="24">The sequence shown here is derived from an EMBL/GenBank/DDBJ whole genome shotgun (WGS) entry which is preliminary data.</text>
</comment>
<comment type="catalytic activity">
    <reaction evidence="1">
        <text>ATP + protein L-histidine = ADP + protein N-phospho-L-histidine.</text>
        <dbReference type="EC" id="2.7.13.3"/>
    </reaction>
</comment>
<dbReference type="SUPFAM" id="SSF52172">
    <property type="entry name" value="CheY-like"/>
    <property type="match status" value="1"/>
</dbReference>
<evidence type="ECO:0000256" key="7">
    <source>
        <dbReference type="ARBA" id="ARBA00022692"/>
    </source>
</evidence>
<evidence type="ECO:0000256" key="9">
    <source>
        <dbReference type="ARBA" id="ARBA00022777"/>
    </source>
</evidence>
<dbReference type="SMART" id="SM00387">
    <property type="entry name" value="HATPase_c"/>
    <property type="match status" value="1"/>
</dbReference>
<evidence type="ECO:0000256" key="13">
    <source>
        <dbReference type="ARBA" id="ARBA00023136"/>
    </source>
</evidence>
<dbReference type="InterPro" id="IPR029151">
    <property type="entry name" value="Sensor-like_sf"/>
</dbReference>
<dbReference type="Pfam" id="PF02518">
    <property type="entry name" value="HATPase_c"/>
    <property type="match status" value="1"/>
</dbReference>
<keyword evidence="5 17" id="KW-0597">Phosphoprotein</keyword>
<keyword evidence="7 19" id="KW-0812">Transmembrane</keyword>
<keyword evidence="9" id="KW-0418">Kinase</keyword>
<dbReference type="SUPFAM" id="SSF103190">
    <property type="entry name" value="Sensory domain-like"/>
    <property type="match status" value="1"/>
</dbReference>
<evidence type="ECO:0000256" key="2">
    <source>
        <dbReference type="ARBA" id="ARBA00004651"/>
    </source>
</evidence>
<evidence type="ECO:0000256" key="8">
    <source>
        <dbReference type="ARBA" id="ARBA00022741"/>
    </source>
</evidence>
<dbReference type="SMART" id="SM00304">
    <property type="entry name" value="HAMP"/>
    <property type="match status" value="1"/>
</dbReference>
<dbReference type="PANTHER" id="PTHR45339">
    <property type="entry name" value="HYBRID SIGNAL TRANSDUCTION HISTIDINE KINASE J"/>
    <property type="match status" value="1"/>
</dbReference>
<dbReference type="Pfam" id="PF00072">
    <property type="entry name" value="Response_reg"/>
    <property type="match status" value="1"/>
</dbReference>
<evidence type="ECO:0000256" key="12">
    <source>
        <dbReference type="ARBA" id="ARBA00023012"/>
    </source>
</evidence>
<dbReference type="SUPFAM" id="SSF47226">
    <property type="entry name" value="Histidine-containing phosphotransfer domain, HPT domain"/>
    <property type="match status" value="1"/>
</dbReference>
<evidence type="ECO:0000256" key="18">
    <source>
        <dbReference type="SAM" id="Coils"/>
    </source>
</evidence>
<dbReference type="InterPro" id="IPR004358">
    <property type="entry name" value="Sig_transdc_His_kin-like_C"/>
</dbReference>
<dbReference type="SMART" id="SM00388">
    <property type="entry name" value="HisKA"/>
    <property type="match status" value="1"/>
</dbReference>
<feature type="domain" description="Response regulatory" evidence="21">
    <location>
        <begin position="1011"/>
        <end position="1131"/>
    </location>
</feature>
<dbReference type="InterPro" id="IPR001789">
    <property type="entry name" value="Sig_transdc_resp-reg_receiver"/>
</dbReference>
<feature type="domain" description="HAMP" evidence="22">
    <location>
        <begin position="546"/>
        <end position="598"/>
    </location>
</feature>
<name>A0A5R8Y4V6_9BACT</name>
<feature type="domain" description="HPt" evidence="23">
    <location>
        <begin position="1168"/>
        <end position="1251"/>
    </location>
</feature>
<dbReference type="InterPro" id="IPR003594">
    <property type="entry name" value="HATPase_dom"/>
</dbReference>
<dbReference type="Gene3D" id="1.10.287.130">
    <property type="match status" value="1"/>
</dbReference>
<dbReference type="CDD" id="cd16922">
    <property type="entry name" value="HATPase_EvgS-ArcB-TorS-like"/>
    <property type="match status" value="1"/>
</dbReference>
<dbReference type="InterPro" id="IPR011006">
    <property type="entry name" value="CheY-like_superfamily"/>
</dbReference>
<dbReference type="InterPro" id="IPR005467">
    <property type="entry name" value="His_kinase_dom"/>
</dbReference>
<dbReference type="GO" id="GO:0005524">
    <property type="term" value="F:ATP binding"/>
    <property type="evidence" value="ECO:0007669"/>
    <property type="project" value="UniProtKB-KW"/>
</dbReference>
<keyword evidence="6" id="KW-0808">Transferase</keyword>
<comment type="subcellular location">
    <subcellularLocation>
        <location evidence="2">Cell membrane</location>
        <topology evidence="2">Multi-pass membrane protein</topology>
    </subcellularLocation>
</comment>
<keyword evidence="8" id="KW-0547">Nucleotide-binding</keyword>
<dbReference type="EMBL" id="VANU01000001">
    <property type="protein sequence ID" value="TLP40881.1"/>
    <property type="molecule type" value="Genomic_DNA"/>
</dbReference>
<evidence type="ECO:0000256" key="1">
    <source>
        <dbReference type="ARBA" id="ARBA00000085"/>
    </source>
</evidence>
<dbReference type="Gene3D" id="6.10.340.10">
    <property type="match status" value="1"/>
</dbReference>
<evidence type="ECO:0000259" key="22">
    <source>
        <dbReference type="PROSITE" id="PS50885"/>
    </source>
</evidence>
<proteinExistence type="predicted"/>
<dbReference type="Pfam" id="PF00512">
    <property type="entry name" value="HisKA"/>
    <property type="match status" value="1"/>
</dbReference>
<keyword evidence="25" id="KW-1185">Reference proteome</keyword>
<evidence type="ECO:0000313" key="24">
    <source>
        <dbReference type="EMBL" id="TLP40881.1"/>
    </source>
</evidence>
<evidence type="ECO:0000256" key="5">
    <source>
        <dbReference type="ARBA" id="ARBA00022553"/>
    </source>
</evidence>
<feature type="coiled-coil region" evidence="18">
    <location>
        <begin position="579"/>
        <end position="642"/>
    </location>
</feature>
<evidence type="ECO:0000313" key="25">
    <source>
        <dbReference type="Proteomes" id="UP000308901"/>
    </source>
</evidence>
<feature type="domain" description="Histidine kinase" evidence="20">
    <location>
        <begin position="656"/>
        <end position="879"/>
    </location>
</feature>
<dbReference type="RefSeq" id="WP_138151283.1">
    <property type="nucleotide sequence ID" value="NZ_VANU01000001.1"/>
</dbReference>
<evidence type="ECO:0000256" key="3">
    <source>
        <dbReference type="ARBA" id="ARBA00012438"/>
    </source>
</evidence>
<dbReference type="GO" id="GO:0000155">
    <property type="term" value="F:phosphorelay sensor kinase activity"/>
    <property type="evidence" value="ECO:0007669"/>
    <property type="project" value="InterPro"/>
</dbReference>
<dbReference type="OrthoDB" id="5437527at2"/>
<evidence type="ECO:0000256" key="14">
    <source>
        <dbReference type="ARBA" id="ARBA00064003"/>
    </source>
</evidence>
<comment type="subunit">
    <text evidence="14">At low DSF concentrations, interacts with RpfF.</text>
</comment>
<dbReference type="Gene3D" id="3.30.565.10">
    <property type="entry name" value="Histidine kinase-like ATPase, C-terminal domain"/>
    <property type="match status" value="1"/>
</dbReference>
<dbReference type="InterPro" id="IPR036097">
    <property type="entry name" value="HisK_dim/P_sf"/>
</dbReference>
<evidence type="ECO:0000256" key="15">
    <source>
        <dbReference type="ARBA" id="ARBA00068150"/>
    </source>
</evidence>
<dbReference type="CDD" id="cd17546">
    <property type="entry name" value="REC_hyHK_CKI1_RcsC-like"/>
    <property type="match status" value="1"/>
</dbReference>
<evidence type="ECO:0000256" key="19">
    <source>
        <dbReference type="SAM" id="Phobius"/>
    </source>
</evidence>
<dbReference type="SUPFAM" id="SSF158472">
    <property type="entry name" value="HAMP domain-like"/>
    <property type="match status" value="1"/>
</dbReference>
<dbReference type="InterPro" id="IPR036890">
    <property type="entry name" value="HATPase_C_sf"/>
</dbReference>
<dbReference type="Gene3D" id="3.30.450.20">
    <property type="entry name" value="PAS domain"/>
    <property type="match status" value="1"/>
</dbReference>
<dbReference type="CDD" id="cd06225">
    <property type="entry name" value="HAMP"/>
    <property type="match status" value="1"/>
</dbReference>
<organism evidence="24 25">
    <name type="scientific">Arcobacter arenosus</name>
    <dbReference type="NCBI Taxonomy" id="2576037"/>
    <lineage>
        <taxon>Bacteria</taxon>
        <taxon>Pseudomonadati</taxon>
        <taxon>Campylobacterota</taxon>
        <taxon>Epsilonproteobacteria</taxon>
        <taxon>Campylobacterales</taxon>
        <taxon>Arcobacteraceae</taxon>
        <taxon>Arcobacter</taxon>
    </lineage>
</organism>
<sequence length="1251" mass="145013">MKNLSIKVKLILLFIFVKIIPLLIIAYIAYIGVLKLDKYIQESTRYYYNKNKEIILNTANESIEDSVKFLDKKSQHSLERLTYETANKIAQFLYERDNDILFLSQLQLNNKVIKTFFDSKQKEILLHEEYVFNDETNNWESTNKPTKEIRNSVKADLKDNEKEFNFSDPLNFIKKQIPLYKEINYFDLNGMEIYKTSLINQKLLDISKKENTYINSENYFNEISNLKKGEIYVSEVIGEYVKSNIIGTYTKEKTSKAHISFEPEKSAYAGKENPVGKRFEGIVRFVTPVFKNNTKIGYLSLALDHEHLMQFTDTLHPTEDYPTQNISDASAGNYAFMWDNLGRNISHPRDYFISGFNKETGEREIPWLSNDLATKFKTSQKSINEFLKDYPTFEEQSLSKKPNLSQIKDGTLGLDCRYLNFAPQCQGWMQLTKNGGYGSFVIYWSKVWKLTTAAAIPYYTGKYKDSKRGFGFVTIGANVDEFHAAANETKRSVNKILDEQTQHMEEIISENKSEIKHYINSLVNELTIITFLMVIIVIAIAVAVSNYISGKIKKLLIGTQKFISKKFDYRIKVDTNDEIGNLEQSFNKMADQIENLINEQKLLNENLEEKVQEKTKELVNINENLENQITQRTEHLKQTLKRAQKADEAKSTFLANMSHEIRTPLNAIIGFSELLSQKEELELQSRKQAEVIHTSANSLLSIINDILDISKIESGNFDITIEESDIYFISEHVVELFSKRAIEKDIRLVLNLDHKVPLCLMTDGVRIRQVLSNLLSNAIKFTQSRGTVELNIFVVETKDTKTIIRFEILDNGIGIPDDKLNKIFQPFVQVDHKRSRQYEGTGLGLSICSHIINAFGSQLNVKSEIGKGTKFWFDMDFTICPNTIFDDKDYLTSLKYTIEKEDNDLYHYSKRYLDIFGKPTSILTSENIIIYPFKNKLELDLIRKKYPKNSILILLEYEKDSRQFTLKGDEFFVALPFYPSKINDGLRELLRKKNKNIPSEYTEVKNSYDAKILVAEDNFANQELISYILESLEIDFTIKENGLETLEEYKKNSNYDLIFMDINMPIMDGIKSFKEIRKYEKEKDLEQTPIIALTANAIKGDRERFLDLGMNDYLSKPINSTDLTKVFAKFLNDKPLNILEEETFILEDKELENFGIDLEKIIDKLGVNEKIAKMVVDKFSKDIIKDLDELENFIKENDKDNIRLKAHYIKNSCLNVALVEVCDILQEIEVKDFKKSLVEEKFEQIKRLLGV</sequence>
<dbReference type="Proteomes" id="UP000308901">
    <property type="component" value="Unassembled WGS sequence"/>
</dbReference>
<dbReference type="PROSITE" id="PS50109">
    <property type="entry name" value="HIS_KIN"/>
    <property type="match status" value="1"/>
</dbReference>
<keyword evidence="18" id="KW-0175">Coiled coil</keyword>
<dbReference type="InterPro" id="IPR003660">
    <property type="entry name" value="HAMP_dom"/>
</dbReference>
<feature type="modified residue" description="Phosphohistidine" evidence="16">
    <location>
        <position position="1207"/>
    </location>
</feature>
<keyword evidence="12" id="KW-0902">Two-component regulatory system</keyword>
<evidence type="ECO:0000256" key="6">
    <source>
        <dbReference type="ARBA" id="ARBA00022679"/>
    </source>
</evidence>
<dbReference type="PROSITE" id="PS50885">
    <property type="entry name" value="HAMP"/>
    <property type="match status" value="1"/>
</dbReference>
<reference evidence="24 25" key="1">
    <citation type="submission" date="2019-05" db="EMBL/GenBank/DDBJ databases">
        <title>Arcobacter sp. nov., isolated from sea sediment.</title>
        <authorList>
            <person name="Kim W."/>
        </authorList>
    </citation>
    <scope>NUCLEOTIDE SEQUENCE [LARGE SCALE GENOMIC DNA]</scope>
    <source>
        <strain evidence="24 25">CAU 1517</strain>
    </source>
</reference>
<keyword evidence="13 19" id="KW-0472">Membrane</keyword>
<dbReference type="SUPFAM" id="SSF55874">
    <property type="entry name" value="ATPase domain of HSP90 chaperone/DNA topoisomerase II/histidine kinase"/>
    <property type="match status" value="1"/>
</dbReference>
<dbReference type="Gene3D" id="3.40.50.2300">
    <property type="match status" value="1"/>
</dbReference>
<gene>
    <name evidence="24" type="ORF">FDK22_02360</name>
</gene>
<dbReference type="SMART" id="SM00448">
    <property type="entry name" value="REC"/>
    <property type="match status" value="1"/>
</dbReference>
<feature type="transmembrane region" description="Helical" evidence="19">
    <location>
        <begin position="526"/>
        <end position="548"/>
    </location>
</feature>
<dbReference type="FunFam" id="1.10.287.130:FF:000002">
    <property type="entry name" value="Two-component osmosensing histidine kinase"/>
    <property type="match status" value="1"/>
</dbReference>
<dbReference type="EC" id="2.7.13.3" evidence="3"/>
<dbReference type="SUPFAM" id="SSF47384">
    <property type="entry name" value="Homodimeric domain of signal transducing histidine kinase"/>
    <property type="match status" value="1"/>
</dbReference>
<feature type="modified residue" description="4-aspartylphosphate" evidence="17">
    <location>
        <position position="1061"/>
    </location>
</feature>
<evidence type="ECO:0000259" key="23">
    <source>
        <dbReference type="PROSITE" id="PS50894"/>
    </source>
</evidence>
<accession>A0A5R8Y4V6</accession>
<evidence type="ECO:0000256" key="4">
    <source>
        <dbReference type="ARBA" id="ARBA00022475"/>
    </source>
</evidence>
<dbReference type="InterPro" id="IPR008207">
    <property type="entry name" value="Sig_transdc_His_kin_Hpt_dom"/>
</dbReference>
<dbReference type="FunFam" id="3.30.565.10:FF:000010">
    <property type="entry name" value="Sensor histidine kinase RcsC"/>
    <property type="match status" value="1"/>
</dbReference>
<dbReference type="Gene3D" id="1.20.120.160">
    <property type="entry name" value="HPT domain"/>
    <property type="match status" value="1"/>
</dbReference>
<evidence type="ECO:0000256" key="11">
    <source>
        <dbReference type="ARBA" id="ARBA00022989"/>
    </source>
</evidence>
<dbReference type="InterPro" id="IPR003661">
    <property type="entry name" value="HisK_dim/P_dom"/>
</dbReference>
<dbReference type="InterPro" id="IPR036641">
    <property type="entry name" value="HPT_dom_sf"/>
</dbReference>
<dbReference type="PRINTS" id="PR00344">
    <property type="entry name" value="BCTRLSENSOR"/>
</dbReference>
<dbReference type="GO" id="GO:0005886">
    <property type="term" value="C:plasma membrane"/>
    <property type="evidence" value="ECO:0007669"/>
    <property type="project" value="UniProtKB-SubCell"/>
</dbReference>
<evidence type="ECO:0000256" key="17">
    <source>
        <dbReference type="PROSITE-ProRule" id="PRU00169"/>
    </source>
</evidence>
<keyword evidence="11 19" id="KW-1133">Transmembrane helix</keyword>
<dbReference type="PROSITE" id="PS50110">
    <property type="entry name" value="RESPONSE_REGULATORY"/>
    <property type="match status" value="1"/>
</dbReference>
<dbReference type="PROSITE" id="PS50894">
    <property type="entry name" value="HPT"/>
    <property type="match status" value="1"/>
</dbReference>
<dbReference type="Pfam" id="PF00672">
    <property type="entry name" value="HAMP"/>
    <property type="match status" value="1"/>
</dbReference>
<keyword evidence="10" id="KW-0067">ATP-binding</keyword>
<dbReference type="CDD" id="cd00082">
    <property type="entry name" value="HisKA"/>
    <property type="match status" value="1"/>
</dbReference>
<feature type="transmembrane region" description="Helical" evidence="19">
    <location>
        <begin position="12"/>
        <end position="33"/>
    </location>
</feature>
<dbReference type="AlphaFoldDB" id="A0A5R8Y4V6"/>